<evidence type="ECO:0000256" key="3">
    <source>
        <dbReference type="ARBA" id="ARBA00004902"/>
    </source>
</evidence>
<feature type="binding site" evidence="9 11">
    <location>
        <begin position="105"/>
        <end position="106"/>
    </location>
    <ligand>
        <name>substrate</name>
    </ligand>
</feature>
<evidence type="ECO:0000256" key="5">
    <source>
        <dbReference type="ARBA" id="ARBA00011193"/>
    </source>
</evidence>
<comment type="caution">
    <text evidence="13">The sequence shown here is derived from an EMBL/GenBank/DDBJ whole genome shotgun (WGS) entry which is preliminary data.</text>
</comment>
<feature type="binding site" evidence="9 11">
    <location>
        <position position="78"/>
    </location>
    <ligand>
        <name>substrate</name>
    </ligand>
</feature>
<dbReference type="NCBIfam" id="NF003806">
    <property type="entry name" value="PRK05395.1-3"/>
    <property type="match status" value="1"/>
</dbReference>
<dbReference type="UniPathway" id="UPA00053">
    <property type="reaction ID" value="UER00086"/>
</dbReference>
<organism evidence="13 14">
    <name type="scientific">Brevundimonas halotolerans</name>
    <dbReference type="NCBI Taxonomy" id="69670"/>
    <lineage>
        <taxon>Bacteria</taxon>
        <taxon>Pseudomonadati</taxon>
        <taxon>Pseudomonadota</taxon>
        <taxon>Alphaproteobacteria</taxon>
        <taxon>Caulobacterales</taxon>
        <taxon>Caulobacteraceae</taxon>
        <taxon>Brevundimonas</taxon>
    </lineage>
</organism>
<dbReference type="NCBIfam" id="NF003805">
    <property type="entry name" value="PRK05395.1-2"/>
    <property type="match status" value="1"/>
</dbReference>
<gene>
    <name evidence="9" type="primary">aroQ</name>
    <name evidence="13" type="ORF">FHS65_000425</name>
</gene>
<dbReference type="GO" id="GO:0009423">
    <property type="term" value="P:chorismate biosynthetic process"/>
    <property type="evidence" value="ECO:0007669"/>
    <property type="project" value="UniProtKB-UniRule"/>
</dbReference>
<dbReference type="GO" id="GO:0009073">
    <property type="term" value="P:aromatic amino acid family biosynthetic process"/>
    <property type="evidence" value="ECO:0007669"/>
    <property type="project" value="UniProtKB-KW"/>
</dbReference>
<feature type="binding site" evidence="9 11">
    <location>
        <position position="91"/>
    </location>
    <ligand>
        <name>substrate</name>
    </ligand>
</feature>
<dbReference type="AlphaFoldDB" id="A0A7W9E5U2"/>
<evidence type="ECO:0000256" key="2">
    <source>
        <dbReference type="ARBA" id="ARBA00003924"/>
    </source>
</evidence>
<feature type="active site" description="Proton donor" evidence="9 10">
    <location>
        <position position="104"/>
    </location>
</feature>
<dbReference type="PIRSF" id="PIRSF001399">
    <property type="entry name" value="DHquinase_II"/>
    <property type="match status" value="1"/>
</dbReference>
<dbReference type="NCBIfam" id="NF003807">
    <property type="entry name" value="PRK05395.1-4"/>
    <property type="match status" value="1"/>
</dbReference>
<dbReference type="InterPro" id="IPR001874">
    <property type="entry name" value="DHquinase_II"/>
</dbReference>
<dbReference type="GO" id="GO:0019631">
    <property type="term" value="P:quinate catabolic process"/>
    <property type="evidence" value="ECO:0007669"/>
    <property type="project" value="TreeGrafter"/>
</dbReference>
<dbReference type="InterPro" id="IPR018509">
    <property type="entry name" value="DHquinase_II_CS"/>
</dbReference>
<evidence type="ECO:0000256" key="4">
    <source>
        <dbReference type="ARBA" id="ARBA00011037"/>
    </source>
</evidence>
<protein>
    <recommendedName>
        <fullName evidence="6 9">3-dehydroquinate dehydratase</fullName>
        <shortName evidence="9">3-dehydroquinase</shortName>
        <ecNumber evidence="6 9">4.2.1.10</ecNumber>
    </recommendedName>
    <alternativeName>
        <fullName evidence="9">Type II DHQase</fullName>
    </alternativeName>
</protein>
<comment type="similarity">
    <text evidence="4 9">Belongs to the type-II 3-dehydroquinase family.</text>
</comment>
<feature type="binding site" evidence="9 11">
    <location>
        <position position="115"/>
    </location>
    <ligand>
        <name>substrate</name>
    </ligand>
</feature>
<feature type="site" description="Transition state stabilizer" evidence="9 12">
    <location>
        <position position="24"/>
    </location>
</feature>
<dbReference type="EMBL" id="JACIJB010000001">
    <property type="protein sequence ID" value="MBB5659707.1"/>
    <property type="molecule type" value="Genomic_DNA"/>
</dbReference>
<comment type="subunit">
    <text evidence="5 9">Homododecamer.</text>
</comment>
<evidence type="ECO:0000256" key="11">
    <source>
        <dbReference type="PIRSR" id="PIRSR001399-2"/>
    </source>
</evidence>
<feature type="binding site" evidence="9 11">
    <location>
        <position position="84"/>
    </location>
    <ligand>
        <name>substrate</name>
    </ligand>
</feature>
<dbReference type="PANTHER" id="PTHR21272">
    <property type="entry name" value="CATABOLIC 3-DEHYDROQUINASE"/>
    <property type="match status" value="1"/>
</dbReference>
<keyword evidence="8 9" id="KW-0456">Lyase</keyword>
<reference evidence="13 14" key="1">
    <citation type="submission" date="2020-08" db="EMBL/GenBank/DDBJ databases">
        <title>Genomic Encyclopedia of Type Strains, Phase IV (KMG-IV): sequencing the most valuable type-strain genomes for metagenomic binning, comparative biology and taxonomic classification.</title>
        <authorList>
            <person name="Goeker M."/>
        </authorList>
    </citation>
    <scope>NUCLEOTIDE SEQUENCE [LARGE SCALE GENOMIC DNA]</scope>
    <source>
        <strain evidence="13 14">DSM 24448</strain>
    </source>
</reference>
<dbReference type="PANTHER" id="PTHR21272:SF3">
    <property type="entry name" value="CATABOLIC 3-DEHYDROQUINASE"/>
    <property type="match status" value="1"/>
</dbReference>
<keyword evidence="7 9" id="KW-0057">Aromatic amino acid biosynthesis</keyword>
<comment type="catalytic activity">
    <reaction evidence="1 9">
        <text>3-dehydroquinate = 3-dehydroshikimate + H2O</text>
        <dbReference type="Rhea" id="RHEA:21096"/>
        <dbReference type="ChEBI" id="CHEBI:15377"/>
        <dbReference type="ChEBI" id="CHEBI:16630"/>
        <dbReference type="ChEBI" id="CHEBI:32364"/>
        <dbReference type="EC" id="4.2.1.10"/>
    </reaction>
</comment>
<dbReference type="CDD" id="cd00466">
    <property type="entry name" value="DHQase_II"/>
    <property type="match status" value="1"/>
</dbReference>
<sequence>MSAMPETLALHVLNGPNLNLLGEREPDIYGRETLADIQSLCEAAAGDVPVVFRQSNHEGQLVEWIHEARSSARALVINPAAFTHTSIALLDALKTLDIPVVECHLSNPAAREEFRRHSYVSLVATGVISGFGPHGYELAVKAALRLAQERADVAAR</sequence>
<evidence type="ECO:0000256" key="1">
    <source>
        <dbReference type="ARBA" id="ARBA00001864"/>
    </source>
</evidence>
<dbReference type="SUPFAM" id="SSF52304">
    <property type="entry name" value="Type II 3-dehydroquinate dehydratase"/>
    <property type="match status" value="1"/>
</dbReference>
<keyword evidence="9" id="KW-0028">Amino-acid biosynthesis</keyword>
<comment type="function">
    <text evidence="2 9">Catalyzes a trans-dehydration via an enolate intermediate.</text>
</comment>
<proteinExistence type="inferred from homology"/>
<dbReference type="PROSITE" id="PS01029">
    <property type="entry name" value="DEHYDROQUINASE_II"/>
    <property type="match status" value="1"/>
</dbReference>
<dbReference type="HAMAP" id="MF_00169">
    <property type="entry name" value="AroQ"/>
    <property type="match status" value="1"/>
</dbReference>
<dbReference type="Proteomes" id="UP000548978">
    <property type="component" value="Unassembled WGS sequence"/>
</dbReference>
<dbReference type="NCBIfam" id="TIGR01088">
    <property type="entry name" value="aroQ"/>
    <property type="match status" value="1"/>
</dbReference>
<comment type="pathway">
    <text evidence="3 9">Metabolic intermediate biosynthesis; chorismate biosynthesis; chorismate from D-erythrose 4-phosphate and phosphoenolpyruvate: step 3/7.</text>
</comment>
<evidence type="ECO:0000256" key="10">
    <source>
        <dbReference type="PIRSR" id="PIRSR001399-1"/>
    </source>
</evidence>
<evidence type="ECO:0000256" key="9">
    <source>
        <dbReference type="HAMAP-Rule" id="MF_00169"/>
    </source>
</evidence>
<evidence type="ECO:0000313" key="14">
    <source>
        <dbReference type="Proteomes" id="UP000548978"/>
    </source>
</evidence>
<feature type="active site" description="Proton acceptor" evidence="9 10">
    <location>
        <position position="29"/>
    </location>
</feature>
<evidence type="ECO:0000256" key="6">
    <source>
        <dbReference type="ARBA" id="ARBA00012060"/>
    </source>
</evidence>
<accession>A0A7W9E5U2</accession>
<dbReference type="InterPro" id="IPR036441">
    <property type="entry name" value="DHquinase_II_sf"/>
</dbReference>
<evidence type="ECO:0000256" key="7">
    <source>
        <dbReference type="ARBA" id="ARBA00023141"/>
    </source>
</evidence>
<evidence type="ECO:0000256" key="12">
    <source>
        <dbReference type="PIRSR" id="PIRSR001399-3"/>
    </source>
</evidence>
<dbReference type="EC" id="4.2.1.10" evidence="6 9"/>
<evidence type="ECO:0000313" key="13">
    <source>
        <dbReference type="EMBL" id="MBB5659707.1"/>
    </source>
</evidence>
<name>A0A7W9E5U2_9CAUL</name>
<dbReference type="GO" id="GO:0008652">
    <property type="term" value="P:amino acid biosynthetic process"/>
    <property type="evidence" value="ECO:0007669"/>
    <property type="project" value="UniProtKB-KW"/>
</dbReference>
<dbReference type="Pfam" id="PF01220">
    <property type="entry name" value="DHquinase_II"/>
    <property type="match status" value="1"/>
</dbReference>
<evidence type="ECO:0000256" key="8">
    <source>
        <dbReference type="ARBA" id="ARBA00023239"/>
    </source>
</evidence>
<keyword evidence="14" id="KW-1185">Reference proteome</keyword>
<dbReference type="GO" id="GO:0003855">
    <property type="term" value="F:3-dehydroquinate dehydratase activity"/>
    <property type="evidence" value="ECO:0007669"/>
    <property type="project" value="UniProtKB-UniRule"/>
</dbReference>
<dbReference type="Gene3D" id="3.40.50.9100">
    <property type="entry name" value="Dehydroquinase, class II"/>
    <property type="match status" value="1"/>
</dbReference>